<dbReference type="EMBL" id="JAQOWY010001011">
    <property type="protein sequence ID" value="KAK1837787.1"/>
    <property type="molecule type" value="Genomic_DNA"/>
</dbReference>
<name>A0AAD9A099_9PEZI</name>
<keyword evidence="2" id="KW-1185">Reference proteome</keyword>
<sequence>MHTNNGVLTTTNADRDFGLYSMIGTKGGRALGLEAFSGTPWHSEGFFNFFSLFDCKYHGLQRGVFDTPFICVSKSIHGNPHHVGDVLLASPPLPHFLFVFLQSFG</sequence>
<protein>
    <submittedName>
        <fullName evidence="1">Uncharacterized protein</fullName>
    </submittedName>
</protein>
<proteinExistence type="predicted"/>
<organism evidence="1 2">
    <name type="scientific">Colletotrichum chrysophilum</name>
    <dbReference type="NCBI Taxonomy" id="1836956"/>
    <lineage>
        <taxon>Eukaryota</taxon>
        <taxon>Fungi</taxon>
        <taxon>Dikarya</taxon>
        <taxon>Ascomycota</taxon>
        <taxon>Pezizomycotina</taxon>
        <taxon>Sordariomycetes</taxon>
        <taxon>Hypocreomycetidae</taxon>
        <taxon>Glomerellales</taxon>
        <taxon>Glomerellaceae</taxon>
        <taxon>Colletotrichum</taxon>
        <taxon>Colletotrichum gloeosporioides species complex</taxon>
    </lineage>
</organism>
<reference evidence="1" key="1">
    <citation type="submission" date="2023-01" db="EMBL/GenBank/DDBJ databases">
        <title>Colletotrichum chrysophilum M932 genome sequence.</title>
        <authorList>
            <person name="Baroncelli R."/>
        </authorList>
    </citation>
    <scope>NUCLEOTIDE SEQUENCE</scope>
    <source>
        <strain evidence="1">M932</strain>
    </source>
</reference>
<dbReference type="Proteomes" id="UP001243330">
    <property type="component" value="Unassembled WGS sequence"/>
</dbReference>
<evidence type="ECO:0000313" key="2">
    <source>
        <dbReference type="Proteomes" id="UP001243330"/>
    </source>
</evidence>
<accession>A0AAD9A099</accession>
<dbReference type="AlphaFoldDB" id="A0AAD9A099"/>
<comment type="caution">
    <text evidence="1">The sequence shown here is derived from an EMBL/GenBank/DDBJ whole genome shotgun (WGS) entry which is preliminary data.</text>
</comment>
<gene>
    <name evidence="1" type="ORF">CCHR01_19589</name>
</gene>
<evidence type="ECO:0000313" key="1">
    <source>
        <dbReference type="EMBL" id="KAK1837787.1"/>
    </source>
</evidence>